<keyword evidence="1" id="KW-0472">Membrane</keyword>
<name>A0A396HVI3_MEDTR</name>
<organism evidence="2 3">
    <name type="scientific">Medicago truncatula</name>
    <name type="common">Barrel medic</name>
    <name type="synonym">Medicago tribuloides</name>
    <dbReference type="NCBI Taxonomy" id="3880"/>
    <lineage>
        <taxon>Eukaryota</taxon>
        <taxon>Viridiplantae</taxon>
        <taxon>Streptophyta</taxon>
        <taxon>Embryophyta</taxon>
        <taxon>Tracheophyta</taxon>
        <taxon>Spermatophyta</taxon>
        <taxon>Magnoliopsida</taxon>
        <taxon>eudicotyledons</taxon>
        <taxon>Gunneridae</taxon>
        <taxon>Pentapetalae</taxon>
        <taxon>rosids</taxon>
        <taxon>fabids</taxon>
        <taxon>Fabales</taxon>
        <taxon>Fabaceae</taxon>
        <taxon>Papilionoideae</taxon>
        <taxon>50 kb inversion clade</taxon>
        <taxon>NPAAA clade</taxon>
        <taxon>Hologalegina</taxon>
        <taxon>IRL clade</taxon>
        <taxon>Trifolieae</taxon>
        <taxon>Medicago</taxon>
    </lineage>
</organism>
<accession>A0A396HVI3</accession>
<dbReference type="Gramene" id="rna31921">
    <property type="protein sequence ID" value="RHN56513.1"/>
    <property type="gene ID" value="gene31921"/>
</dbReference>
<evidence type="ECO:0000256" key="1">
    <source>
        <dbReference type="SAM" id="Phobius"/>
    </source>
</evidence>
<feature type="transmembrane region" description="Helical" evidence="1">
    <location>
        <begin position="21"/>
        <end position="42"/>
    </location>
</feature>
<sequence length="85" mass="9707">MDAADICEKVLNPNYEFRRHLIDLVICPLLFLKVLMIADLSYELIELLQKILLHNSAFSLKLQSAKLADSYCIEGRSFKGNGLHK</sequence>
<dbReference type="AlphaFoldDB" id="A0A396HVI3"/>
<proteinExistence type="predicted"/>
<protein>
    <submittedName>
        <fullName evidence="2">Uncharacterized protein</fullName>
    </submittedName>
</protein>
<comment type="caution">
    <text evidence="2">The sequence shown here is derived from an EMBL/GenBank/DDBJ whole genome shotgun (WGS) entry which is preliminary data.</text>
</comment>
<dbReference type="EMBL" id="PSQE01000005">
    <property type="protein sequence ID" value="RHN56513.1"/>
    <property type="molecule type" value="Genomic_DNA"/>
</dbReference>
<gene>
    <name evidence="2" type="ORF">MtrunA17_Chr5g0430271</name>
</gene>
<dbReference type="Proteomes" id="UP000265566">
    <property type="component" value="Chromosome 5"/>
</dbReference>
<keyword evidence="1" id="KW-0812">Transmembrane</keyword>
<reference evidence="3" key="1">
    <citation type="journal article" date="2018" name="Nat. Plants">
        <title>Whole-genome landscape of Medicago truncatula symbiotic genes.</title>
        <authorList>
            <person name="Pecrix Y."/>
            <person name="Staton S.E."/>
            <person name="Sallet E."/>
            <person name="Lelandais-Briere C."/>
            <person name="Moreau S."/>
            <person name="Carrere S."/>
            <person name="Blein T."/>
            <person name="Jardinaud M.F."/>
            <person name="Latrasse D."/>
            <person name="Zouine M."/>
            <person name="Zahm M."/>
            <person name="Kreplak J."/>
            <person name="Mayjonade B."/>
            <person name="Satge C."/>
            <person name="Perez M."/>
            <person name="Cauet S."/>
            <person name="Marande W."/>
            <person name="Chantry-Darmon C."/>
            <person name="Lopez-Roques C."/>
            <person name="Bouchez O."/>
            <person name="Berard A."/>
            <person name="Debelle F."/>
            <person name="Munos S."/>
            <person name="Bendahmane A."/>
            <person name="Berges H."/>
            <person name="Niebel A."/>
            <person name="Buitink J."/>
            <person name="Frugier F."/>
            <person name="Benhamed M."/>
            <person name="Crespi M."/>
            <person name="Gouzy J."/>
            <person name="Gamas P."/>
        </authorList>
    </citation>
    <scope>NUCLEOTIDE SEQUENCE [LARGE SCALE GENOMIC DNA]</scope>
    <source>
        <strain evidence="3">cv. Jemalong A17</strain>
    </source>
</reference>
<evidence type="ECO:0000313" key="2">
    <source>
        <dbReference type="EMBL" id="RHN56513.1"/>
    </source>
</evidence>
<keyword evidence="1" id="KW-1133">Transmembrane helix</keyword>
<evidence type="ECO:0000313" key="3">
    <source>
        <dbReference type="Proteomes" id="UP000265566"/>
    </source>
</evidence>